<sequence>MKLRLVLFILLTILAVPFASAQKQPNKKAAATKAEQTKSRRIVYDMAEGETAKHTGLMRQLNNIKRGWPDAQIEVVVHGKALSLLVTDKTTQAPAIKALQEKGVNFVACENTMRMQKVEKDQLLPGVPTVPMGIGEIITKQDEGWGYIKF</sequence>
<keyword evidence="3" id="KW-1185">Reference proteome</keyword>
<dbReference type="OrthoDB" id="678766at2"/>
<reference evidence="2 3" key="1">
    <citation type="submission" date="2018-04" db="EMBL/GenBank/DDBJ databases">
        <title>Genomic Encyclopedia of Type Strains, Phase IV (KMG-IV): sequencing the most valuable type-strain genomes for metagenomic binning, comparative biology and taxonomic classification.</title>
        <authorList>
            <person name="Goeker M."/>
        </authorList>
    </citation>
    <scope>NUCLEOTIDE SEQUENCE [LARGE SCALE GENOMIC DNA]</scope>
    <source>
        <strain evidence="2 3">DSM 100231</strain>
    </source>
</reference>
<dbReference type="AlphaFoldDB" id="A0A2U1B0N3"/>
<protein>
    <submittedName>
        <fullName evidence="2">Uncharacterized protein</fullName>
    </submittedName>
</protein>
<dbReference type="EMBL" id="QEKI01000003">
    <property type="protein sequence ID" value="PVY42235.1"/>
    <property type="molecule type" value="Genomic_DNA"/>
</dbReference>
<dbReference type="InterPro" id="IPR003787">
    <property type="entry name" value="Sulphur_relay_DsrE/F-like"/>
</dbReference>
<evidence type="ECO:0000256" key="1">
    <source>
        <dbReference type="SAM" id="SignalP"/>
    </source>
</evidence>
<dbReference type="Proteomes" id="UP000245466">
    <property type="component" value="Unassembled WGS sequence"/>
</dbReference>
<accession>A0A2U1B0N3</accession>
<gene>
    <name evidence="2" type="ORF">C8E01_103101</name>
</gene>
<evidence type="ECO:0000313" key="3">
    <source>
        <dbReference type="Proteomes" id="UP000245466"/>
    </source>
</evidence>
<dbReference type="Pfam" id="PF02635">
    <property type="entry name" value="DsrE"/>
    <property type="match status" value="1"/>
</dbReference>
<keyword evidence="1" id="KW-0732">Signal</keyword>
<comment type="caution">
    <text evidence="2">The sequence shown here is derived from an EMBL/GenBank/DDBJ whole genome shotgun (WGS) entry which is preliminary data.</text>
</comment>
<dbReference type="PANTHER" id="PTHR37691">
    <property type="entry name" value="BLR3518 PROTEIN"/>
    <property type="match status" value="1"/>
</dbReference>
<dbReference type="SUPFAM" id="SSF75169">
    <property type="entry name" value="DsrEFH-like"/>
    <property type="match status" value="1"/>
</dbReference>
<feature type="chain" id="PRO_5015519372" evidence="1">
    <location>
        <begin position="22"/>
        <end position="150"/>
    </location>
</feature>
<evidence type="ECO:0000313" key="2">
    <source>
        <dbReference type="EMBL" id="PVY42235.1"/>
    </source>
</evidence>
<dbReference type="RefSeq" id="WP_116542413.1">
    <property type="nucleotide sequence ID" value="NZ_QEKI01000003.1"/>
</dbReference>
<dbReference type="Gene3D" id="3.40.1260.10">
    <property type="entry name" value="DsrEFH-like"/>
    <property type="match status" value="1"/>
</dbReference>
<organism evidence="2 3">
    <name type="scientific">Pontibacter virosus</name>
    <dbReference type="NCBI Taxonomy" id="1765052"/>
    <lineage>
        <taxon>Bacteria</taxon>
        <taxon>Pseudomonadati</taxon>
        <taxon>Bacteroidota</taxon>
        <taxon>Cytophagia</taxon>
        <taxon>Cytophagales</taxon>
        <taxon>Hymenobacteraceae</taxon>
        <taxon>Pontibacter</taxon>
    </lineage>
</organism>
<dbReference type="InterPro" id="IPR027396">
    <property type="entry name" value="DsrEFH-like"/>
</dbReference>
<name>A0A2U1B0N3_9BACT</name>
<dbReference type="PANTHER" id="PTHR37691:SF1">
    <property type="entry name" value="BLR3518 PROTEIN"/>
    <property type="match status" value="1"/>
</dbReference>
<proteinExistence type="predicted"/>
<feature type="signal peptide" evidence="1">
    <location>
        <begin position="1"/>
        <end position="21"/>
    </location>
</feature>